<reference evidence="7 8" key="1">
    <citation type="journal article" date="2024" name="BMC Genomics">
        <title>De novo assembly and annotation of Popillia japonica's genome with initial clues to its potential as an invasive pest.</title>
        <authorList>
            <person name="Cucini C."/>
            <person name="Boschi S."/>
            <person name="Funari R."/>
            <person name="Cardaioli E."/>
            <person name="Iannotti N."/>
            <person name="Marturano G."/>
            <person name="Paoli F."/>
            <person name="Bruttini M."/>
            <person name="Carapelli A."/>
            <person name="Frati F."/>
            <person name="Nardi F."/>
        </authorList>
    </citation>
    <scope>NUCLEOTIDE SEQUENCE [LARGE SCALE GENOMIC DNA]</scope>
    <source>
        <strain evidence="7">DMR45628</strain>
    </source>
</reference>
<dbReference type="Pfam" id="PF04117">
    <property type="entry name" value="Mpv17_PMP22"/>
    <property type="match status" value="1"/>
</dbReference>
<dbReference type="GO" id="GO:0005739">
    <property type="term" value="C:mitochondrion"/>
    <property type="evidence" value="ECO:0007669"/>
    <property type="project" value="TreeGrafter"/>
</dbReference>
<evidence type="ECO:0000256" key="1">
    <source>
        <dbReference type="ARBA" id="ARBA00004141"/>
    </source>
</evidence>
<evidence type="ECO:0000256" key="5">
    <source>
        <dbReference type="ARBA" id="ARBA00023136"/>
    </source>
</evidence>
<dbReference type="AlphaFoldDB" id="A0AAW1LGJ5"/>
<sequence>MFLGDIFQQEIEYQRKLLPHRYDWGRLARMTIVGLGYGPLHHYFYLGMHRLWPVVNLKSVTKKILADQFIMSPVCIIYFFYAAGMLEKKAVSECTDELYEKALELYMVDWSVWPPTQFINFYFVPVQYQVLYINVITMLYNIFLSYIKHRGPYRTTTKQSEH</sequence>
<dbReference type="PANTHER" id="PTHR11266:SF81">
    <property type="entry name" value="GH12661P-RELATED"/>
    <property type="match status" value="1"/>
</dbReference>
<comment type="caution">
    <text evidence="7">The sequence shown here is derived from an EMBL/GenBank/DDBJ whole genome shotgun (WGS) entry which is preliminary data.</text>
</comment>
<feature type="transmembrane region" description="Helical" evidence="6">
    <location>
        <begin position="130"/>
        <end position="147"/>
    </location>
</feature>
<accession>A0AAW1LGJ5</accession>
<dbReference type="Proteomes" id="UP001458880">
    <property type="component" value="Unassembled WGS sequence"/>
</dbReference>
<feature type="transmembrane region" description="Helical" evidence="6">
    <location>
        <begin position="65"/>
        <end position="83"/>
    </location>
</feature>
<feature type="transmembrane region" description="Helical" evidence="6">
    <location>
        <begin position="27"/>
        <end position="45"/>
    </location>
</feature>
<comment type="similarity">
    <text evidence="2 6">Belongs to the peroxisomal membrane protein PXMP2/4 family.</text>
</comment>
<organism evidence="7 8">
    <name type="scientific">Popillia japonica</name>
    <name type="common">Japanese beetle</name>
    <dbReference type="NCBI Taxonomy" id="7064"/>
    <lineage>
        <taxon>Eukaryota</taxon>
        <taxon>Metazoa</taxon>
        <taxon>Ecdysozoa</taxon>
        <taxon>Arthropoda</taxon>
        <taxon>Hexapoda</taxon>
        <taxon>Insecta</taxon>
        <taxon>Pterygota</taxon>
        <taxon>Neoptera</taxon>
        <taxon>Endopterygota</taxon>
        <taxon>Coleoptera</taxon>
        <taxon>Polyphaga</taxon>
        <taxon>Scarabaeiformia</taxon>
        <taxon>Scarabaeidae</taxon>
        <taxon>Rutelinae</taxon>
        <taxon>Popillia</taxon>
    </lineage>
</organism>
<evidence type="ECO:0000256" key="3">
    <source>
        <dbReference type="ARBA" id="ARBA00022692"/>
    </source>
</evidence>
<keyword evidence="4 6" id="KW-1133">Transmembrane helix</keyword>
<evidence type="ECO:0000313" key="8">
    <source>
        <dbReference type="Proteomes" id="UP001458880"/>
    </source>
</evidence>
<evidence type="ECO:0000256" key="4">
    <source>
        <dbReference type="ARBA" id="ARBA00022989"/>
    </source>
</evidence>
<name>A0AAW1LGJ5_POPJA</name>
<comment type="subcellular location">
    <subcellularLocation>
        <location evidence="1">Membrane</location>
        <topology evidence="1">Multi-pass membrane protein</topology>
    </subcellularLocation>
</comment>
<dbReference type="GO" id="GO:0061668">
    <property type="term" value="P:mitochondrial ribosome assembly"/>
    <property type="evidence" value="ECO:0007669"/>
    <property type="project" value="TreeGrafter"/>
</dbReference>
<dbReference type="InterPro" id="IPR007248">
    <property type="entry name" value="Mpv17_PMP22"/>
</dbReference>
<evidence type="ECO:0000313" key="7">
    <source>
        <dbReference type="EMBL" id="KAK9732293.1"/>
    </source>
</evidence>
<evidence type="ECO:0000256" key="6">
    <source>
        <dbReference type="RuleBase" id="RU363053"/>
    </source>
</evidence>
<dbReference type="PANTHER" id="PTHR11266">
    <property type="entry name" value="PEROXISOMAL MEMBRANE PROTEIN 2, PXMP2 MPV17"/>
    <property type="match status" value="1"/>
</dbReference>
<gene>
    <name evidence="7" type="ORF">QE152_g12897</name>
</gene>
<dbReference type="EMBL" id="JASPKY010000120">
    <property type="protein sequence ID" value="KAK9732293.1"/>
    <property type="molecule type" value="Genomic_DNA"/>
</dbReference>
<protein>
    <submittedName>
        <fullName evidence="7">Mpv17 / PMP22 family</fullName>
    </submittedName>
</protein>
<keyword evidence="3 6" id="KW-0812">Transmembrane</keyword>
<keyword evidence="8" id="KW-1185">Reference proteome</keyword>
<dbReference type="GO" id="GO:0016020">
    <property type="term" value="C:membrane"/>
    <property type="evidence" value="ECO:0007669"/>
    <property type="project" value="UniProtKB-SubCell"/>
</dbReference>
<keyword evidence="5 6" id="KW-0472">Membrane</keyword>
<proteinExistence type="inferred from homology"/>
<evidence type="ECO:0000256" key="2">
    <source>
        <dbReference type="ARBA" id="ARBA00006824"/>
    </source>
</evidence>